<dbReference type="Proteomes" id="UP000830375">
    <property type="component" value="Unassembled WGS sequence"/>
</dbReference>
<evidence type="ECO:0000313" key="2">
    <source>
        <dbReference type="EMBL" id="KAI2665598.1"/>
    </source>
</evidence>
<sequence>MPTLALMSLKYTITVLCFMRFVCQNNNHKTVMFICDFSLFSFSVLYPLISCVLENILVIFRQHAFFTFMEMQHVLNVLLQDIIPIF</sequence>
<keyword evidence="2" id="KW-0418">Kinase</keyword>
<gene>
    <name evidence="2" type="ORF">H4Q32_021934</name>
</gene>
<evidence type="ECO:0000256" key="1">
    <source>
        <dbReference type="SAM" id="Phobius"/>
    </source>
</evidence>
<protein>
    <submittedName>
        <fullName evidence="2">Serine/threonine protein kinase IRE4</fullName>
    </submittedName>
</protein>
<dbReference type="EMBL" id="JACTAM010000004">
    <property type="protein sequence ID" value="KAI2665598.1"/>
    <property type="molecule type" value="Genomic_DNA"/>
</dbReference>
<organism evidence="2 3">
    <name type="scientific">Labeo rohita</name>
    <name type="common">Indian major carp</name>
    <name type="synonym">Cyprinus rohita</name>
    <dbReference type="NCBI Taxonomy" id="84645"/>
    <lineage>
        <taxon>Eukaryota</taxon>
        <taxon>Metazoa</taxon>
        <taxon>Chordata</taxon>
        <taxon>Craniata</taxon>
        <taxon>Vertebrata</taxon>
        <taxon>Euteleostomi</taxon>
        <taxon>Actinopterygii</taxon>
        <taxon>Neopterygii</taxon>
        <taxon>Teleostei</taxon>
        <taxon>Ostariophysi</taxon>
        <taxon>Cypriniformes</taxon>
        <taxon>Cyprinidae</taxon>
        <taxon>Labeoninae</taxon>
        <taxon>Labeonini</taxon>
        <taxon>Labeo</taxon>
    </lineage>
</organism>
<proteinExistence type="predicted"/>
<keyword evidence="1" id="KW-1133">Transmembrane helix</keyword>
<accession>A0ABQ8MRZ3</accession>
<comment type="caution">
    <text evidence="2">The sequence shown here is derived from an EMBL/GenBank/DDBJ whole genome shotgun (WGS) entry which is preliminary data.</text>
</comment>
<keyword evidence="3" id="KW-1185">Reference proteome</keyword>
<keyword evidence="1" id="KW-0812">Transmembrane</keyword>
<keyword evidence="2" id="KW-0723">Serine/threonine-protein kinase</keyword>
<dbReference type="GO" id="GO:0004674">
    <property type="term" value="F:protein serine/threonine kinase activity"/>
    <property type="evidence" value="ECO:0007669"/>
    <property type="project" value="UniProtKB-KW"/>
</dbReference>
<keyword evidence="2" id="KW-0808">Transferase</keyword>
<feature type="transmembrane region" description="Helical" evidence="1">
    <location>
        <begin position="30"/>
        <end position="49"/>
    </location>
</feature>
<name>A0ABQ8MRZ3_LABRO</name>
<reference evidence="2 3" key="1">
    <citation type="submission" date="2022-01" db="EMBL/GenBank/DDBJ databases">
        <title>A high-quality chromosome-level genome assembly of rohu carp, Labeo rohita.</title>
        <authorList>
            <person name="Arick M.A. II"/>
            <person name="Hsu C.-Y."/>
            <person name="Magbanua Z."/>
            <person name="Pechanova O."/>
            <person name="Grover C."/>
            <person name="Miller E."/>
            <person name="Thrash A."/>
            <person name="Ezzel L."/>
            <person name="Alam S."/>
            <person name="Benzie J."/>
            <person name="Hamilton M."/>
            <person name="Karsi A."/>
            <person name="Lawrence M.L."/>
            <person name="Peterson D.G."/>
        </authorList>
    </citation>
    <scope>NUCLEOTIDE SEQUENCE [LARGE SCALE GENOMIC DNA]</scope>
    <source>
        <strain evidence="3">BAU-BD-2019</strain>
        <tissue evidence="2">Blood</tissue>
    </source>
</reference>
<keyword evidence="1" id="KW-0472">Membrane</keyword>
<evidence type="ECO:0000313" key="3">
    <source>
        <dbReference type="Proteomes" id="UP000830375"/>
    </source>
</evidence>